<dbReference type="EMBL" id="LT629785">
    <property type="protein sequence ID" value="SDU13719.1"/>
    <property type="molecule type" value="Genomic_DNA"/>
</dbReference>
<evidence type="ECO:0000313" key="2">
    <source>
        <dbReference type="Proteomes" id="UP000243232"/>
    </source>
</evidence>
<name>A0A1H2G278_9PSED</name>
<organism evidence="1 2">
    <name type="scientific">Pseudomonas pohangensis</name>
    <dbReference type="NCBI Taxonomy" id="364197"/>
    <lineage>
        <taxon>Bacteria</taxon>
        <taxon>Pseudomonadati</taxon>
        <taxon>Pseudomonadota</taxon>
        <taxon>Gammaproteobacteria</taxon>
        <taxon>Pseudomonadales</taxon>
        <taxon>Pseudomonadaceae</taxon>
        <taxon>Pseudomonas</taxon>
    </lineage>
</organism>
<dbReference type="RefSeq" id="WP_090194588.1">
    <property type="nucleotide sequence ID" value="NZ_LT629785.1"/>
</dbReference>
<dbReference type="AlphaFoldDB" id="A0A1H2G278"/>
<dbReference type="Proteomes" id="UP000243232">
    <property type="component" value="Chromosome I"/>
</dbReference>
<gene>
    <name evidence="1" type="ORF">SAMN05216296_1985</name>
</gene>
<protein>
    <submittedName>
        <fullName evidence="1">Uncharacterized protein</fullName>
    </submittedName>
</protein>
<keyword evidence="2" id="KW-1185">Reference proteome</keyword>
<proteinExistence type="predicted"/>
<dbReference type="InterPro" id="IPR049723">
    <property type="entry name" value="BPSL0761-like"/>
</dbReference>
<dbReference type="STRING" id="364197.SAMN05216296_1985"/>
<sequence length="68" mass="8085">MTTPLERTRSVIQTKDFLMALIMDLDLPKKVREDAKHLLRHFPDKHNFGDDNEDFASYRTLKKEQPEL</sequence>
<evidence type="ECO:0000313" key="1">
    <source>
        <dbReference type="EMBL" id="SDU13719.1"/>
    </source>
</evidence>
<accession>A0A1H2G278</accession>
<dbReference type="NCBIfam" id="NF041728">
    <property type="entry name" value="BPSL0761_fam"/>
    <property type="match status" value="1"/>
</dbReference>
<dbReference type="OrthoDB" id="5956333at2"/>
<reference evidence="2" key="1">
    <citation type="submission" date="2016-10" db="EMBL/GenBank/DDBJ databases">
        <authorList>
            <person name="Varghese N."/>
            <person name="Submissions S."/>
        </authorList>
    </citation>
    <scope>NUCLEOTIDE SEQUENCE [LARGE SCALE GENOMIC DNA]</scope>
    <source>
        <strain evidence="2">DSM 17875</strain>
    </source>
</reference>